<reference evidence="2" key="1">
    <citation type="journal article" date="2017" name="Front. Plant Sci.">
        <title>Climate Clever Clovers: New Paradigm to Reduce the Environmental Footprint of Ruminants by Breeding Low Methanogenic Forages Utilizing Haplotype Variation.</title>
        <authorList>
            <person name="Kaur P."/>
            <person name="Appels R."/>
            <person name="Bayer P.E."/>
            <person name="Keeble-Gagnere G."/>
            <person name="Wang J."/>
            <person name="Hirakawa H."/>
            <person name="Shirasawa K."/>
            <person name="Vercoe P."/>
            <person name="Stefanova K."/>
            <person name="Durmic Z."/>
            <person name="Nichols P."/>
            <person name="Revell C."/>
            <person name="Isobe S.N."/>
            <person name="Edwards D."/>
            <person name="Erskine W."/>
        </authorList>
    </citation>
    <scope>NUCLEOTIDE SEQUENCE [LARGE SCALE GENOMIC DNA]</scope>
    <source>
        <strain evidence="2">cv. Daliak</strain>
    </source>
</reference>
<evidence type="ECO:0000313" key="1">
    <source>
        <dbReference type="EMBL" id="GAU31324.1"/>
    </source>
</evidence>
<accession>A0A2Z6MFI2</accession>
<dbReference type="AlphaFoldDB" id="A0A2Z6MFI2"/>
<name>A0A2Z6MFI2_TRISU</name>
<dbReference type="Proteomes" id="UP000242715">
    <property type="component" value="Unassembled WGS sequence"/>
</dbReference>
<evidence type="ECO:0000313" key="2">
    <source>
        <dbReference type="Proteomes" id="UP000242715"/>
    </source>
</evidence>
<sequence length="88" mass="10024">MNGPWMLAGDFNDITCAADKRGGAQVSSRRCKNFKDRINACHLLDLGFIDPKYTWRGPIYQNGQRIYEKLDRALSNDVWENGVPDCLC</sequence>
<proteinExistence type="predicted"/>
<gene>
    <name evidence="1" type="ORF">TSUD_315340</name>
</gene>
<dbReference type="InterPro" id="IPR036691">
    <property type="entry name" value="Endo/exonu/phosph_ase_sf"/>
</dbReference>
<evidence type="ECO:0008006" key="3">
    <source>
        <dbReference type="Google" id="ProtNLM"/>
    </source>
</evidence>
<keyword evidence="2" id="KW-1185">Reference proteome</keyword>
<protein>
    <recommendedName>
        <fullName evidence="3">Endonuclease/exonuclease/phosphatase domain-containing protein</fullName>
    </recommendedName>
</protein>
<dbReference type="EMBL" id="DF973452">
    <property type="protein sequence ID" value="GAU31324.1"/>
    <property type="molecule type" value="Genomic_DNA"/>
</dbReference>
<dbReference type="OrthoDB" id="1750221at2759"/>
<dbReference type="Gene3D" id="3.60.10.10">
    <property type="entry name" value="Endonuclease/exonuclease/phosphatase"/>
    <property type="match status" value="1"/>
</dbReference>
<dbReference type="SUPFAM" id="SSF56219">
    <property type="entry name" value="DNase I-like"/>
    <property type="match status" value="1"/>
</dbReference>
<dbReference type="PANTHER" id="PTHR33710">
    <property type="entry name" value="BNAC02G09200D PROTEIN"/>
    <property type="match status" value="1"/>
</dbReference>
<dbReference type="PANTHER" id="PTHR33710:SF77">
    <property type="entry name" value="DNASE I-LIKE SUPERFAMILY PROTEIN"/>
    <property type="match status" value="1"/>
</dbReference>
<organism evidence="1 2">
    <name type="scientific">Trifolium subterraneum</name>
    <name type="common">Subterranean clover</name>
    <dbReference type="NCBI Taxonomy" id="3900"/>
    <lineage>
        <taxon>Eukaryota</taxon>
        <taxon>Viridiplantae</taxon>
        <taxon>Streptophyta</taxon>
        <taxon>Embryophyta</taxon>
        <taxon>Tracheophyta</taxon>
        <taxon>Spermatophyta</taxon>
        <taxon>Magnoliopsida</taxon>
        <taxon>eudicotyledons</taxon>
        <taxon>Gunneridae</taxon>
        <taxon>Pentapetalae</taxon>
        <taxon>rosids</taxon>
        <taxon>fabids</taxon>
        <taxon>Fabales</taxon>
        <taxon>Fabaceae</taxon>
        <taxon>Papilionoideae</taxon>
        <taxon>50 kb inversion clade</taxon>
        <taxon>NPAAA clade</taxon>
        <taxon>Hologalegina</taxon>
        <taxon>IRL clade</taxon>
        <taxon>Trifolieae</taxon>
        <taxon>Trifolium</taxon>
    </lineage>
</organism>